<evidence type="ECO:0000256" key="1">
    <source>
        <dbReference type="ARBA" id="ARBA00004127"/>
    </source>
</evidence>
<name>A0ABR9J7P4_9MICC</name>
<gene>
    <name evidence="7" type="ORF">H4W26_001765</name>
</gene>
<feature type="transmembrane region" description="Helical" evidence="5">
    <location>
        <begin position="45"/>
        <end position="64"/>
    </location>
</feature>
<evidence type="ECO:0000313" key="8">
    <source>
        <dbReference type="Proteomes" id="UP000636579"/>
    </source>
</evidence>
<organism evidence="7 8">
    <name type="scientific">Nesterenkonia halotolerans</name>
    <dbReference type="NCBI Taxonomy" id="225325"/>
    <lineage>
        <taxon>Bacteria</taxon>
        <taxon>Bacillati</taxon>
        <taxon>Actinomycetota</taxon>
        <taxon>Actinomycetes</taxon>
        <taxon>Micrococcales</taxon>
        <taxon>Micrococcaceae</taxon>
        <taxon>Nesterenkonia</taxon>
    </lineage>
</organism>
<comment type="subcellular location">
    <subcellularLocation>
        <location evidence="1">Endomembrane system</location>
        <topology evidence="1">Multi-pass membrane protein</topology>
    </subcellularLocation>
</comment>
<dbReference type="Proteomes" id="UP000636579">
    <property type="component" value="Unassembled WGS sequence"/>
</dbReference>
<evidence type="ECO:0000313" key="7">
    <source>
        <dbReference type="EMBL" id="MBE1515010.1"/>
    </source>
</evidence>
<reference evidence="7 8" key="1">
    <citation type="submission" date="2020-10" db="EMBL/GenBank/DDBJ databases">
        <title>Sequencing the genomes of 1000 actinobacteria strains.</title>
        <authorList>
            <person name="Klenk H.-P."/>
        </authorList>
    </citation>
    <scope>NUCLEOTIDE SEQUENCE [LARGE SCALE GENOMIC DNA]</scope>
    <source>
        <strain evidence="7 8">DSM 15474</strain>
    </source>
</reference>
<feature type="transmembrane region" description="Helical" evidence="5">
    <location>
        <begin position="21"/>
        <end position="39"/>
    </location>
</feature>
<evidence type="ECO:0000256" key="2">
    <source>
        <dbReference type="ARBA" id="ARBA00022692"/>
    </source>
</evidence>
<keyword evidence="4 5" id="KW-0472">Membrane</keyword>
<dbReference type="RefSeq" id="WP_192591689.1">
    <property type="nucleotide sequence ID" value="NZ_JADBEE010000001.1"/>
</dbReference>
<keyword evidence="8" id="KW-1185">Reference proteome</keyword>
<dbReference type="InterPro" id="IPR003807">
    <property type="entry name" value="DUF202"/>
</dbReference>
<dbReference type="Pfam" id="PF02656">
    <property type="entry name" value="DUF202"/>
    <property type="match status" value="1"/>
</dbReference>
<keyword evidence="3 5" id="KW-1133">Transmembrane helix</keyword>
<evidence type="ECO:0000256" key="5">
    <source>
        <dbReference type="SAM" id="Phobius"/>
    </source>
</evidence>
<proteinExistence type="predicted"/>
<sequence>MRPTVPLHADPGLQPERTVLSWGRTMLLFSLVGAVFLRWMPYYGLWTVGLTAVCALVAGGIYLTQKLRYSRQSRGIADGRVEADVSAVLATTCATIALGVMGLLAVLA</sequence>
<protein>
    <submittedName>
        <fullName evidence="7">Uncharacterized membrane protein YidH (DUF202 family)</fullName>
    </submittedName>
</protein>
<comment type="caution">
    <text evidence="7">The sequence shown here is derived from an EMBL/GenBank/DDBJ whole genome shotgun (WGS) entry which is preliminary data.</text>
</comment>
<evidence type="ECO:0000256" key="3">
    <source>
        <dbReference type="ARBA" id="ARBA00022989"/>
    </source>
</evidence>
<feature type="transmembrane region" description="Helical" evidence="5">
    <location>
        <begin position="85"/>
        <end position="107"/>
    </location>
</feature>
<feature type="domain" description="DUF202" evidence="6">
    <location>
        <begin position="10"/>
        <end position="74"/>
    </location>
</feature>
<evidence type="ECO:0000259" key="6">
    <source>
        <dbReference type="Pfam" id="PF02656"/>
    </source>
</evidence>
<keyword evidence="2 5" id="KW-0812">Transmembrane</keyword>
<dbReference type="EMBL" id="JADBEE010000001">
    <property type="protein sequence ID" value="MBE1515010.1"/>
    <property type="molecule type" value="Genomic_DNA"/>
</dbReference>
<accession>A0ABR9J7P4</accession>
<evidence type="ECO:0000256" key="4">
    <source>
        <dbReference type="ARBA" id="ARBA00023136"/>
    </source>
</evidence>